<evidence type="ECO:0000256" key="6">
    <source>
        <dbReference type="ARBA" id="ARBA00022842"/>
    </source>
</evidence>
<dbReference type="PROSITE" id="PS00393">
    <property type="entry name" value="PEPCASE_2"/>
    <property type="match status" value="1"/>
</dbReference>
<keyword evidence="7 10" id="KW-0456">Lyase</keyword>
<dbReference type="AlphaFoldDB" id="A0A2T6BSA6"/>
<dbReference type="NCBIfam" id="NF000584">
    <property type="entry name" value="PRK00009.1"/>
    <property type="match status" value="1"/>
</dbReference>
<comment type="subunit">
    <text evidence="10">Homotetramer.</text>
</comment>
<keyword evidence="13" id="KW-0670">Pyruvate</keyword>
<dbReference type="GO" id="GO:0008964">
    <property type="term" value="F:phosphoenolpyruvate carboxylase activity"/>
    <property type="evidence" value="ECO:0007669"/>
    <property type="project" value="UniProtKB-UniRule"/>
</dbReference>
<keyword evidence="14" id="KW-1185">Reference proteome</keyword>
<comment type="similarity">
    <text evidence="3 10">Belongs to the PEPCase type 1 family.</text>
</comment>
<dbReference type="EC" id="4.1.1.31" evidence="4 10"/>
<evidence type="ECO:0000313" key="13">
    <source>
        <dbReference type="EMBL" id="PTX58929.1"/>
    </source>
</evidence>
<evidence type="ECO:0000256" key="8">
    <source>
        <dbReference type="ARBA" id="ARBA00023300"/>
    </source>
</evidence>
<dbReference type="Proteomes" id="UP000244240">
    <property type="component" value="Unassembled WGS sequence"/>
</dbReference>
<evidence type="ECO:0000313" key="14">
    <source>
        <dbReference type="Proteomes" id="UP000244240"/>
    </source>
</evidence>
<feature type="active site" evidence="10 11">
    <location>
        <position position="151"/>
    </location>
</feature>
<dbReference type="InterPro" id="IPR018129">
    <property type="entry name" value="PEP_COase_Lys_AS"/>
</dbReference>
<comment type="catalytic activity">
    <reaction evidence="9 10">
        <text>oxaloacetate + phosphate = phosphoenolpyruvate + hydrogencarbonate</text>
        <dbReference type="Rhea" id="RHEA:28370"/>
        <dbReference type="ChEBI" id="CHEBI:16452"/>
        <dbReference type="ChEBI" id="CHEBI:17544"/>
        <dbReference type="ChEBI" id="CHEBI:43474"/>
        <dbReference type="ChEBI" id="CHEBI:58702"/>
        <dbReference type="EC" id="4.1.1.31"/>
    </reaction>
</comment>
<comment type="function">
    <text evidence="2 10">Forms oxaloacetate, a four-carbon dicarboxylic acid source for the tricarboxylic acid cycle.</text>
</comment>
<dbReference type="GO" id="GO:0005829">
    <property type="term" value="C:cytosol"/>
    <property type="evidence" value="ECO:0007669"/>
    <property type="project" value="TreeGrafter"/>
</dbReference>
<evidence type="ECO:0000256" key="2">
    <source>
        <dbReference type="ARBA" id="ARBA00003670"/>
    </source>
</evidence>
<dbReference type="SUPFAM" id="SSF51621">
    <property type="entry name" value="Phosphoenolpyruvate/pyruvate domain"/>
    <property type="match status" value="1"/>
</dbReference>
<organism evidence="13 14">
    <name type="scientific">Melghirimyces profundicolus</name>
    <dbReference type="NCBI Taxonomy" id="1242148"/>
    <lineage>
        <taxon>Bacteria</taxon>
        <taxon>Bacillati</taxon>
        <taxon>Bacillota</taxon>
        <taxon>Bacilli</taxon>
        <taxon>Bacillales</taxon>
        <taxon>Thermoactinomycetaceae</taxon>
        <taxon>Melghirimyces</taxon>
    </lineage>
</organism>
<reference evidence="13 14" key="1">
    <citation type="submission" date="2018-04" db="EMBL/GenBank/DDBJ databases">
        <title>Genomic Encyclopedia of Archaeal and Bacterial Type Strains, Phase II (KMG-II): from individual species to whole genera.</title>
        <authorList>
            <person name="Goeker M."/>
        </authorList>
    </citation>
    <scope>NUCLEOTIDE SEQUENCE [LARGE SCALE GENOMIC DNA]</scope>
    <source>
        <strain evidence="13 14">DSM 45787</strain>
    </source>
</reference>
<evidence type="ECO:0000256" key="12">
    <source>
        <dbReference type="PROSITE-ProRule" id="PRU10112"/>
    </source>
</evidence>
<dbReference type="RefSeq" id="WP_108024164.1">
    <property type="nucleotide sequence ID" value="NZ_QBKR01000014.1"/>
</dbReference>
<dbReference type="Gene3D" id="1.20.1440.90">
    <property type="entry name" value="Phosphoenolpyruvate/pyruvate domain"/>
    <property type="match status" value="1"/>
</dbReference>
<evidence type="ECO:0000256" key="9">
    <source>
        <dbReference type="ARBA" id="ARBA00048995"/>
    </source>
</evidence>
<dbReference type="Pfam" id="PF00311">
    <property type="entry name" value="PEPcase"/>
    <property type="match status" value="1"/>
</dbReference>
<evidence type="ECO:0000256" key="11">
    <source>
        <dbReference type="PROSITE-ProRule" id="PRU10111"/>
    </source>
</evidence>
<evidence type="ECO:0000256" key="1">
    <source>
        <dbReference type="ARBA" id="ARBA00001946"/>
    </source>
</evidence>
<dbReference type="PANTHER" id="PTHR30523:SF6">
    <property type="entry name" value="PHOSPHOENOLPYRUVATE CARBOXYLASE"/>
    <property type="match status" value="1"/>
</dbReference>
<dbReference type="InterPro" id="IPR033129">
    <property type="entry name" value="PEPCASE_His_AS"/>
</dbReference>
<dbReference type="PROSITE" id="PS00781">
    <property type="entry name" value="PEPCASE_1"/>
    <property type="match status" value="1"/>
</dbReference>
<accession>A0A2T6BSA6</accession>
<keyword evidence="8 10" id="KW-0120">Carbon dioxide fixation</keyword>
<dbReference type="InterPro" id="IPR015813">
    <property type="entry name" value="Pyrv/PenolPyrv_kinase-like_dom"/>
</dbReference>
<evidence type="ECO:0000256" key="5">
    <source>
        <dbReference type="ARBA" id="ARBA00022419"/>
    </source>
</evidence>
<dbReference type="GO" id="GO:0006107">
    <property type="term" value="P:oxaloacetate metabolic process"/>
    <property type="evidence" value="ECO:0007669"/>
    <property type="project" value="UniProtKB-UniRule"/>
</dbReference>
<dbReference type="HAMAP" id="MF_00595">
    <property type="entry name" value="PEPcase_type1"/>
    <property type="match status" value="1"/>
</dbReference>
<dbReference type="InterPro" id="IPR022805">
    <property type="entry name" value="PEP_COase_bac/pln-type"/>
</dbReference>
<dbReference type="GO" id="GO:0006099">
    <property type="term" value="P:tricarboxylic acid cycle"/>
    <property type="evidence" value="ECO:0007669"/>
    <property type="project" value="InterPro"/>
</dbReference>
<gene>
    <name evidence="10" type="primary">ppc</name>
    <name evidence="13" type="ORF">C8P63_114112</name>
</gene>
<protein>
    <recommendedName>
        <fullName evidence="5 10">Phosphoenolpyruvate carboxylase</fullName>
        <shortName evidence="10">PEPC</shortName>
        <shortName evidence="10">PEPCase</shortName>
        <ecNumber evidence="4 10">4.1.1.31</ecNumber>
    </recommendedName>
</protein>
<dbReference type="PRINTS" id="PR00150">
    <property type="entry name" value="PEPCARBXLASE"/>
</dbReference>
<dbReference type="InterPro" id="IPR021135">
    <property type="entry name" value="PEP_COase"/>
</dbReference>
<comment type="caution">
    <text evidence="13">The sequence shown here is derived from an EMBL/GenBank/DDBJ whole genome shotgun (WGS) entry which is preliminary data.</text>
</comment>
<evidence type="ECO:0000256" key="3">
    <source>
        <dbReference type="ARBA" id="ARBA00008346"/>
    </source>
</evidence>
<proteinExistence type="inferred from homology"/>
<evidence type="ECO:0000256" key="7">
    <source>
        <dbReference type="ARBA" id="ARBA00023239"/>
    </source>
</evidence>
<feature type="active site" evidence="10 12">
    <location>
        <position position="584"/>
    </location>
</feature>
<dbReference type="PANTHER" id="PTHR30523">
    <property type="entry name" value="PHOSPHOENOLPYRUVATE CARBOXYLASE"/>
    <property type="match status" value="1"/>
</dbReference>
<keyword evidence="6 10" id="KW-0460">Magnesium</keyword>
<dbReference type="GO" id="GO:0000287">
    <property type="term" value="F:magnesium ion binding"/>
    <property type="evidence" value="ECO:0007669"/>
    <property type="project" value="UniProtKB-UniRule"/>
</dbReference>
<evidence type="ECO:0000256" key="10">
    <source>
        <dbReference type="HAMAP-Rule" id="MF_00595"/>
    </source>
</evidence>
<dbReference type="OrthoDB" id="9768133at2"/>
<name>A0A2T6BSA6_9BACL</name>
<evidence type="ECO:0000256" key="4">
    <source>
        <dbReference type="ARBA" id="ARBA00012305"/>
    </source>
</evidence>
<dbReference type="GO" id="GO:0015977">
    <property type="term" value="P:carbon fixation"/>
    <property type="evidence" value="ECO:0007669"/>
    <property type="project" value="UniProtKB-UniRule"/>
</dbReference>
<dbReference type="EMBL" id="QBKR01000014">
    <property type="protein sequence ID" value="PTX58929.1"/>
    <property type="molecule type" value="Genomic_DNA"/>
</dbReference>
<comment type="cofactor">
    <cofactor evidence="1 10">
        <name>Mg(2+)</name>
        <dbReference type="ChEBI" id="CHEBI:18420"/>
    </cofactor>
</comment>
<sequence length="925" mass="106286">MNEGTHTTEPRKEMPLRKDVRFLGNILGEVLVMQGGPTLLEHVEKIRELTKELRSTHDPKLLEKCKEQIRRLSPEVRRDVIRAFALYFQLVNIAEQNHRIRRHREYRRASDAAQPFSIESAVRSLKEEGLTAEQVDELLGNLSLELVMTAHPTEAVRRTILDIHQRIAEGVARLDDPLLTDGEREQVRTQLLAEVLTLWQSDELRHRKPTVIDEVRNGLYYMDETLFDVLPEIHRELENSLEKHYPEKQWHVPCYLRFGSWIGGDRDGNPWVTSEVTWQTLRMQRNLVIRKYEQSVRELIEKLSHSTRLVHIPDFLRESVKQDEAEVTLGDIGEGEWRNEQELYRRKLTFILARLKHTRSGMKEKGAYENATDFLEDLRLIDRSLRTHHAQSIADGPLARLIRQVELFGFHLLVLDIRQDSGEHESALTEILASLGIVEDYASLGEEEKQELLTELLADPRPLTSSFMKFSEETQEILNLFSTIAEAKKEFGDEAIRNYLISMTQGTSDLLEVVLFAKEVGLWRQQNGKVESSLHVVPLLETIDDLHRAKEIMEDYYRHPSYSPDHHNGHPVQEIMLGYSDSNKDGGMVTANWELYRAQKDLYRLSREYGLNVRFFHGRGGALGRGGGPLNQSIQAQPPETLAGGVKITEQGEVLSSRYALKPIAYRSLEQATSALLTSAASAYAGRTRSLPTQWVDTMEEISKRALKCYQSFVFDNPHFLPYFNASTPLPEIGEMKIGSRPTRRKNSQAFENLRAIPWVFSWTQSRNLFPAWFAAGSGLQEIARREGGLERLKEMYESWVFFRSLIDNLQMALAKADLVIAREYSTLARDPEVRNGVFPTIEEEYRRTKEVVLAITGQDDILDHIPVIQESIRLRNPYVDPLSFIQVYLLGLIREDEDPETRKNELEQVLLTINGIAAGLRNTG</sequence>